<feature type="region of interest" description="Disordered" evidence="1">
    <location>
        <begin position="137"/>
        <end position="170"/>
    </location>
</feature>
<feature type="compositionally biased region" description="Basic and acidic residues" evidence="1">
    <location>
        <begin position="339"/>
        <end position="353"/>
    </location>
</feature>
<feature type="region of interest" description="Disordered" evidence="1">
    <location>
        <begin position="497"/>
        <end position="587"/>
    </location>
</feature>
<name>A0ABN8WX89_SACUV</name>
<feature type="compositionally biased region" description="Basic residues" evidence="1">
    <location>
        <begin position="325"/>
        <end position="338"/>
    </location>
</feature>
<feature type="compositionally biased region" description="Basic and acidic residues" evidence="1">
    <location>
        <begin position="138"/>
        <end position="151"/>
    </location>
</feature>
<evidence type="ECO:0000256" key="1">
    <source>
        <dbReference type="SAM" id="MobiDB-lite"/>
    </source>
</evidence>
<dbReference type="EMBL" id="OX365932">
    <property type="protein sequence ID" value="CAI4061065.1"/>
    <property type="molecule type" value="Genomic_DNA"/>
</dbReference>
<feature type="region of interest" description="Disordered" evidence="1">
    <location>
        <begin position="242"/>
        <end position="292"/>
    </location>
</feature>
<keyword evidence="3" id="KW-1185">Reference proteome</keyword>
<reference evidence="2" key="1">
    <citation type="submission" date="2022-10" db="EMBL/GenBank/DDBJ databases">
        <authorList>
            <person name="Byrne P K."/>
        </authorList>
    </citation>
    <scope>NUCLEOTIDE SEQUENCE</scope>
    <source>
        <strain evidence="2">ZP964</strain>
    </source>
</reference>
<feature type="compositionally biased region" description="Polar residues" evidence="1">
    <location>
        <begin position="245"/>
        <end position="255"/>
    </location>
</feature>
<dbReference type="Proteomes" id="UP001162085">
    <property type="component" value="Chromosome 5"/>
</dbReference>
<evidence type="ECO:0000313" key="2">
    <source>
        <dbReference type="EMBL" id="CAI4061065.1"/>
    </source>
</evidence>
<protein>
    <recommendedName>
        <fullName evidence="4">Factor interacting with REF2</fullName>
    </recommendedName>
</protein>
<organism evidence="2 3">
    <name type="scientific">Saccharomyces uvarum</name>
    <name type="common">Yeast</name>
    <name type="synonym">Saccharomyces bayanus var. uvarum</name>
    <dbReference type="NCBI Taxonomy" id="230603"/>
    <lineage>
        <taxon>Eukaryota</taxon>
        <taxon>Fungi</taxon>
        <taxon>Dikarya</taxon>
        <taxon>Ascomycota</taxon>
        <taxon>Saccharomycotina</taxon>
        <taxon>Saccharomycetes</taxon>
        <taxon>Saccharomycetales</taxon>
        <taxon>Saccharomycetaceae</taxon>
        <taxon>Saccharomyces</taxon>
    </lineage>
</organism>
<feature type="region of interest" description="Disordered" evidence="1">
    <location>
        <begin position="325"/>
        <end position="354"/>
    </location>
</feature>
<feature type="region of interest" description="Disordered" evidence="1">
    <location>
        <begin position="636"/>
        <end position="681"/>
    </location>
</feature>
<feature type="compositionally biased region" description="Low complexity" evidence="1">
    <location>
        <begin position="272"/>
        <end position="289"/>
    </location>
</feature>
<gene>
    <name evidence="2" type="primary">SUVZ05G1040</name>
    <name evidence="2" type="ORF">SUVZ_05G1040</name>
</gene>
<feature type="compositionally biased region" description="Polar residues" evidence="1">
    <location>
        <begin position="840"/>
        <end position="851"/>
    </location>
</feature>
<evidence type="ECO:0008006" key="4">
    <source>
        <dbReference type="Google" id="ProtNLM"/>
    </source>
</evidence>
<proteinExistence type="predicted"/>
<accession>A0ABN8WX89</accession>
<feature type="compositionally biased region" description="Polar residues" evidence="1">
    <location>
        <begin position="531"/>
        <end position="557"/>
    </location>
</feature>
<feature type="region of interest" description="Disordered" evidence="1">
    <location>
        <begin position="816"/>
        <end position="866"/>
    </location>
</feature>
<evidence type="ECO:0000313" key="3">
    <source>
        <dbReference type="Proteomes" id="UP001162085"/>
    </source>
</evidence>
<feature type="compositionally biased region" description="Basic residues" evidence="1">
    <location>
        <begin position="816"/>
        <end position="826"/>
    </location>
</feature>
<sequence length="866" mass="98099">MCLPVTPVKSKVHSALSMEQEMDHNLSRDIPYPLENELANPQFNDTEFTAVPRQGCNKNKKPNDHLQSQVRFSIPDPNELSQNSPLKIVYPKSADDIQREISTASLLMNSHGHLVDMRSKILVDVPEEVWKFHNNRKVRSENSHHRTRSDAKSYANSNLKSPRHSRSKSLQSIIVDTMNTYRTGDADTTSNENISNVSQVSPLNISFDKPPPLTPQKNLYLTPESPLNKYRLPVPLEISLPPYLSPQNKNKQRNSLVYDGDGYSQFRECNTSSSTESSSEQPSSSYSDENNSIPYAHHDISFELNNADPDKFLGIDENANVNLKIQRRNLRSPHHIKKKPDARNERESNEKNKSLKILSTPNKLIDIPDLDDMKSPPSAGLNGTLKFFQQFEPYEVPASSSDNFNPKSQDKLDMSFKFPISSANNNTGEVRANKDFASTNNEDFLKIDTSPVNQSIESRRQMLIDLQKSPTSNDPRMHKHRRSRSVHTIDDTFLKFDATSTPPAPAPAPISPVENRTPYTSPEIPERSPLRFTSSPNTYDVQSPQNNSFQQEISVPSIQIIPDETTSNTIEPSITENPEEETDLKSFSIEDADKSIAIISETKKNSTVEPFKPLSSFNSFNHPMQNKKLSPLNQSLTEPAAHPLPLNTVSPQRQLSNSGSSKSSSYNSEFSANTGLTDTTSQPSVAANRAILQQNLINQKKPKNIVDFCLPSQKNNFSFPREKVTPISERVLEFNTIYEKRDGKMVEVILLDEDEDRSVEKNINPQPKLIQVQKTKNEQDKKSLTYYNEVLDMCEKTADEAKKIIYQLVDETVRYPKNKHPKKQNRSRILPPLPFPLYDQNGNSLNTNKNESNIHDNIPRQQNNLR</sequence>
<feature type="compositionally biased region" description="Low complexity" evidence="1">
    <location>
        <begin position="656"/>
        <end position="673"/>
    </location>
</feature>
<feature type="compositionally biased region" description="Polar residues" evidence="1">
    <location>
        <begin position="564"/>
        <end position="576"/>
    </location>
</feature>